<sequence length="556" mass="60459">MECDNAADIVWRPKPSDIAAANVTDFMAWLSRHRGITVKTWDELWAWSVRDLAAFWSALWSYYRVIAERGPDQIVSPDPMPGARWFDGARLNYAENILARAPRDRAALIEVAEDQPPRRWSTEQITGMVGALSHELTKRGVRPGDRVAGYLPNVPEAVIALLATAAIGAVWSSCGPEFGTSSVIDRFGQIEPSVLLVVDGYRYGGNIHDRRDAIAEIRAQLPSVHTTIMVRKLQPEAPLPLGTLAFEELVATPRPPVFTAVLAGHPLWVLFTSGSTGRPKGIVHSHGGIVLEHLKSLGLCLDVGPADTMFFASSTSWMAWNYGIGALLHGASVVLSCADPARPRSDGLFAVAAQTGTTVLGLGSAYITSLAKQNMVLRDRLDLSALRLVMPTGSPLPPAGWRWLARELDARVDSICGGTEVCTVFFCGNPLTAVHAGRISGCSLGVEVQAWDHAGRPQCEQLGEMIVTTAMPSMPLFLWGDVDHKRYRETYFETYPGVWCQGDWVIIERDGSVAVAGRSDATLNRGGVRLGSAEVYAVVDRSPRGAALVRRMGRYP</sequence>
<accession>A0ABS6KIM6</accession>
<dbReference type="PANTHER" id="PTHR42921">
    <property type="entry name" value="ACETOACETYL-COA SYNTHETASE"/>
    <property type="match status" value="1"/>
</dbReference>
<comment type="caution">
    <text evidence="7">The sequence shown here is derived from an EMBL/GenBank/DDBJ whole genome shotgun (WGS) entry which is preliminary data.</text>
</comment>
<dbReference type="NCBIfam" id="NF002937">
    <property type="entry name" value="PRK03584.1"/>
    <property type="match status" value="1"/>
</dbReference>
<dbReference type="Proteomes" id="UP000812982">
    <property type="component" value="Unassembled WGS sequence"/>
</dbReference>
<dbReference type="PROSITE" id="PS00455">
    <property type="entry name" value="AMP_BINDING"/>
    <property type="match status" value="1"/>
</dbReference>
<evidence type="ECO:0000313" key="7">
    <source>
        <dbReference type="EMBL" id="MBU9763441.1"/>
    </source>
</evidence>
<keyword evidence="3" id="KW-0547">Nucleotide-binding</keyword>
<evidence type="ECO:0000256" key="1">
    <source>
        <dbReference type="ARBA" id="ARBA00006432"/>
    </source>
</evidence>
<comment type="similarity">
    <text evidence="1">Belongs to the ATP-dependent AMP-binding enzyme family.</text>
</comment>
<evidence type="ECO:0000313" key="8">
    <source>
        <dbReference type="Proteomes" id="UP000812982"/>
    </source>
</evidence>
<name>A0ABS6KIM6_9MYCO</name>
<dbReference type="InterPro" id="IPR000873">
    <property type="entry name" value="AMP-dep_synth/lig_dom"/>
</dbReference>
<evidence type="ECO:0000259" key="5">
    <source>
        <dbReference type="Pfam" id="PF00501"/>
    </source>
</evidence>
<dbReference type="Pfam" id="PF00501">
    <property type="entry name" value="AMP-binding"/>
    <property type="match status" value="1"/>
</dbReference>
<keyword evidence="2 7" id="KW-0436">Ligase</keyword>
<dbReference type="EC" id="6.2.1.16" evidence="7"/>
<organism evidence="7 8">
    <name type="scientific">[Mycobacterium] fortunisiensis</name>
    <dbReference type="NCBI Taxonomy" id="2600579"/>
    <lineage>
        <taxon>Bacteria</taxon>
        <taxon>Bacillati</taxon>
        <taxon>Actinomycetota</taxon>
        <taxon>Actinomycetes</taxon>
        <taxon>Mycobacteriales</taxon>
        <taxon>Mycobacteriaceae</taxon>
        <taxon>Mycolicibacterium</taxon>
    </lineage>
</organism>
<dbReference type="InterPro" id="IPR032387">
    <property type="entry name" value="ACAS_N"/>
</dbReference>
<dbReference type="InterPro" id="IPR005914">
    <property type="entry name" value="Acac_CoA_synth"/>
</dbReference>
<protein>
    <submittedName>
        <fullName evidence="7">Acetoacetate--CoA ligase</fullName>
        <ecNumber evidence="7">6.2.1.16</ecNumber>
    </submittedName>
</protein>
<gene>
    <name evidence="7" type="ORF">FR943_06240</name>
</gene>
<proteinExistence type="inferred from homology"/>
<dbReference type="Pfam" id="PF16177">
    <property type="entry name" value="ACAS_N"/>
    <property type="match status" value="1"/>
</dbReference>
<keyword evidence="4" id="KW-0067">ATP-binding</keyword>
<dbReference type="InterPro" id="IPR020845">
    <property type="entry name" value="AMP-binding_CS"/>
</dbReference>
<evidence type="ECO:0000256" key="2">
    <source>
        <dbReference type="ARBA" id="ARBA00022598"/>
    </source>
</evidence>
<feature type="domain" description="Acetyl-coenzyme A synthetase N-terminal" evidence="6">
    <location>
        <begin position="42"/>
        <end position="96"/>
    </location>
</feature>
<dbReference type="PANTHER" id="PTHR42921:SF1">
    <property type="entry name" value="ACETOACETYL-COA SYNTHETASE"/>
    <property type="match status" value="1"/>
</dbReference>
<dbReference type="GO" id="GO:0030729">
    <property type="term" value="F:acetoacetate-CoA ligase activity"/>
    <property type="evidence" value="ECO:0007669"/>
    <property type="project" value="UniProtKB-EC"/>
</dbReference>
<keyword evidence="8" id="KW-1185">Reference proteome</keyword>
<evidence type="ECO:0000256" key="4">
    <source>
        <dbReference type="ARBA" id="ARBA00022840"/>
    </source>
</evidence>
<evidence type="ECO:0000259" key="6">
    <source>
        <dbReference type="Pfam" id="PF16177"/>
    </source>
</evidence>
<dbReference type="NCBIfam" id="TIGR01217">
    <property type="entry name" value="ac_ac_CoA_syn"/>
    <property type="match status" value="1"/>
</dbReference>
<reference evidence="7 8" key="1">
    <citation type="journal article" date="2021" name="Sci. Rep.">
        <title>Phenotypic and genomic hallmarks of a novel, potentially pathogenic rapidly growing Mycobacterium species related to the Mycobacterium fortuitum complex.</title>
        <authorList>
            <person name="Gharbi R."/>
            <person name="Khanna V."/>
            <person name="Frigui W."/>
            <person name="Mhenni B."/>
            <person name="Brosch R."/>
            <person name="Mardassi H."/>
        </authorList>
    </citation>
    <scope>NUCLEOTIDE SEQUENCE [LARGE SCALE GENOMIC DNA]</scope>
    <source>
        <strain evidence="7 8">TNTM28</strain>
    </source>
</reference>
<evidence type="ECO:0000256" key="3">
    <source>
        <dbReference type="ARBA" id="ARBA00022741"/>
    </source>
</evidence>
<feature type="domain" description="AMP-dependent synthetase/ligase" evidence="5">
    <location>
        <begin position="99"/>
        <end position="468"/>
    </location>
</feature>
<dbReference type="EMBL" id="VOMB01000009">
    <property type="protein sequence ID" value="MBU9763441.1"/>
    <property type="molecule type" value="Genomic_DNA"/>
</dbReference>